<dbReference type="OrthoDB" id="429145at2759"/>
<dbReference type="PROSITE" id="PS51144">
    <property type="entry name" value="ALPHA_CA_2"/>
    <property type="match status" value="1"/>
</dbReference>
<feature type="chain" id="PRO_5033095805" description="Carbonic anhydrase" evidence="4">
    <location>
        <begin position="22"/>
        <end position="285"/>
    </location>
</feature>
<dbReference type="EMBL" id="JACMRX010000002">
    <property type="protein sequence ID" value="KAF7994820.1"/>
    <property type="molecule type" value="Genomic_DNA"/>
</dbReference>
<dbReference type="CDD" id="cd00326">
    <property type="entry name" value="alpha_CA"/>
    <property type="match status" value="1"/>
</dbReference>
<keyword evidence="4" id="KW-0732">Signal</keyword>
<comment type="function">
    <text evidence="4">Reversible hydration of carbon dioxide.</text>
</comment>
<dbReference type="GO" id="GO:0005737">
    <property type="term" value="C:cytoplasm"/>
    <property type="evidence" value="ECO:0007669"/>
    <property type="project" value="TreeGrafter"/>
</dbReference>
<feature type="domain" description="Alpha-carbonic anhydrase" evidence="5">
    <location>
        <begin position="22"/>
        <end position="261"/>
    </location>
</feature>
<protein>
    <recommendedName>
        <fullName evidence="4">Carbonic anhydrase</fullName>
        <ecNumber evidence="4">4.2.1.1</ecNumber>
    </recommendedName>
</protein>
<feature type="signal peptide" evidence="4">
    <location>
        <begin position="1"/>
        <end position="21"/>
    </location>
</feature>
<gene>
    <name evidence="6" type="ORF">HCN44_004292</name>
</gene>
<accession>A0A835CVW0</accession>
<proteinExistence type="inferred from homology"/>
<keyword evidence="2 4" id="KW-0479">Metal-binding</keyword>
<dbReference type="InterPro" id="IPR001148">
    <property type="entry name" value="CA_dom"/>
</dbReference>
<dbReference type="Proteomes" id="UP000639338">
    <property type="component" value="Unassembled WGS sequence"/>
</dbReference>
<dbReference type="SUPFAM" id="SSF51069">
    <property type="entry name" value="Carbonic anhydrase"/>
    <property type="match status" value="1"/>
</dbReference>
<dbReference type="PANTHER" id="PTHR18952">
    <property type="entry name" value="CARBONIC ANHYDRASE"/>
    <property type="match status" value="1"/>
</dbReference>
<keyword evidence="3 4" id="KW-0862">Zinc</keyword>
<dbReference type="GO" id="GO:0008270">
    <property type="term" value="F:zinc ion binding"/>
    <property type="evidence" value="ECO:0007669"/>
    <property type="project" value="UniProtKB-UniRule"/>
</dbReference>
<dbReference type="AlphaFoldDB" id="A0A835CVW0"/>
<dbReference type="InterPro" id="IPR023561">
    <property type="entry name" value="Carbonic_anhydrase_a-class"/>
</dbReference>
<comment type="caution">
    <text evidence="6">The sequence shown here is derived from an EMBL/GenBank/DDBJ whole genome shotgun (WGS) entry which is preliminary data.</text>
</comment>
<organism evidence="6 7">
    <name type="scientific">Aphidius gifuensis</name>
    <name type="common">Parasitoid wasp</name>
    <dbReference type="NCBI Taxonomy" id="684658"/>
    <lineage>
        <taxon>Eukaryota</taxon>
        <taxon>Metazoa</taxon>
        <taxon>Ecdysozoa</taxon>
        <taxon>Arthropoda</taxon>
        <taxon>Hexapoda</taxon>
        <taxon>Insecta</taxon>
        <taxon>Pterygota</taxon>
        <taxon>Neoptera</taxon>
        <taxon>Endopterygota</taxon>
        <taxon>Hymenoptera</taxon>
        <taxon>Apocrita</taxon>
        <taxon>Ichneumonoidea</taxon>
        <taxon>Braconidae</taxon>
        <taxon>Aphidiinae</taxon>
        <taxon>Aphidius</taxon>
    </lineage>
</organism>
<dbReference type="Gene3D" id="3.10.200.10">
    <property type="entry name" value="Alpha carbonic anhydrase"/>
    <property type="match status" value="1"/>
</dbReference>
<dbReference type="SMART" id="SM01057">
    <property type="entry name" value="Carb_anhydrase"/>
    <property type="match status" value="1"/>
</dbReference>
<keyword evidence="7" id="KW-1185">Reference proteome</keyword>
<evidence type="ECO:0000256" key="1">
    <source>
        <dbReference type="ARBA" id="ARBA00010718"/>
    </source>
</evidence>
<dbReference type="InterPro" id="IPR018338">
    <property type="entry name" value="Carbonic_anhydrase_a-class_CS"/>
</dbReference>
<comment type="similarity">
    <text evidence="1 4">Belongs to the alpha-carbonic anhydrase family.</text>
</comment>
<comment type="catalytic activity">
    <reaction evidence="4">
        <text>hydrogencarbonate + H(+) = CO2 + H2O</text>
        <dbReference type="Rhea" id="RHEA:10748"/>
        <dbReference type="ChEBI" id="CHEBI:15377"/>
        <dbReference type="ChEBI" id="CHEBI:15378"/>
        <dbReference type="ChEBI" id="CHEBI:16526"/>
        <dbReference type="ChEBI" id="CHEBI:17544"/>
        <dbReference type="EC" id="4.2.1.1"/>
    </reaction>
</comment>
<dbReference type="EC" id="4.2.1.1" evidence="4"/>
<dbReference type="GO" id="GO:0004089">
    <property type="term" value="F:carbonate dehydratase activity"/>
    <property type="evidence" value="ECO:0007669"/>
    <property type="project" value="UniProtKB-UniRule"/>
</dbReference>
<evidence type="ECO:0000313" key="7">
    <source>
        <dbReference type="Proteomes" id="UP000639338"/>
    </source>
</evidence>
<comment type="cofactor">
    <cofactor evidence="4">
        <name>Zn(2+)</name>
        <dbReference type="ChEBI" id="CHEBI:29105"/>
    </cofactor>
</comment>
<evidence type="ECO:0000256" key="3">
    <source>
        <dbReference type="ARBA" id="ARBA00022833"/>
    </source>
</evidence>
<dbReference type="Pfam" id="PF00194">
    <property type="entry name" value="Carb_anhydrase"/>
    <property type="match status" value="1"/>
</dbReference>
<evidence type="ECO:0000259" key="5">
    <source>
        <dbReference type="PROSITE" id="PS51144"/>
    </source>
</evidence>
<dbReference type="InterPro" id="IPR036398">
    <property type="entry name" value="CA_dom_sf"/>
</dbReference>
<evidence type="ECO:0000256" key="4">
    <source>
        <dbReference type="RuleBase" id="RU367011"/>
    </source>
</evidence>
<keyword evidence="4" id="KW-0456">Lyase</keyword>
<reference evidence="6 7" key="1">
    <citation type="submission" date="2020-08" db="EMBL/GenBank/DDBJ databases">
        <title>Aphidius gifuensis genome sequencing and assembly.</title>
        <authorList>
            <person name="Du Z."/>
        </authorList>
    </citation>
    <scope>NUCLEOTIDE SEQUENCE [LARGE SCALE GENOMIC DNA]</scope>
    <source>
        <strain evidence="6">YNYX2018</strain>
        <tissue evidence="6">Adults</tissue>
    </source>
</reference>
<sequence length="285" mass="33303">MIKKENYFLIFSLLFVRTVSVSSFGYSKRQQHMWSQEFKKCDGNLQSPIALSTKKSVRLPLPALEMNGYHDFLFQPLSPFIFGGLLNINQEYELEGLHFHWGRKNDRGSEHSLNGVRYPMEMHIIHRNMAYPKMENAMVNVDGLAVLGIFFQLQDNDNENLKPLSQNLPSIRWIDNQISLNTSITLSSLLPNDIDTFYTYRGSLTTPPCSEAVTWIIFSTPVPISFRQMNQFRILSNGEDILADNYRKLQKLGKRKVYLRKLIQNYSSYYNQFDVNVTSLDWYWQ</sequence>
<dbReference type="PANTHER" id="PTHR18952:SF137">
    <property type="entry name" value="CARBONIC ANHYDRASE"/>
    <property type="match status" value="1"/>
</dbReference>
<evidence type="ECO:0000256" key="2">
    <source>
        <dbReference type="ARBA" id="ARBA00022723"/>
    </source>
</evidence>
<dbReference type="PROSITE" id="PS00162">
    <property type="entry name" value="ALPHA_CA_1"/>
    <property type="match status" value="1"/>
</dbReference>
<name>A0A835CVW0_APHGI</name>
<evidence type="ECO:0000313" key="6">
    <source>
        <dbReference type="EMBL" id="KAF7994820.1"/>
    </source>
</evidence>